<sequence>MKKYVALTALCFAFTAQANDSMGFVSTGGVEYIKNDNIAMQKENLFISLDKIKVDYEYQNLTDKDITETVLFPLPEVSLYDYGDFADTAGLINTFKIYANGKEIKPQVHVRAFFYKTEKEGTEEQKLVPHDVTAIFRDCGLTEEELMEPWLRKSASADNKILKCKDPRLAKFELEKYEGELFWGGQIIYSWQQTFKASDTTYISHEYAPLVGGGVSISSILELDEETPFTEQYCIGPEFKHAIKKLIPEGGGSYRQLGYILKTGANWAKPIADFTLTIERPKDQLVSFCWKGKGEVKKVLQNDKVVQFQVQEKDFLPQQDLDVLYAP</sequence>
<feature type="chain" id="PRO_5015927625" description="DUF4424 domain-containing protein" evidence="1">
    <location>
        <begin position="19"/>
        <end position="327"/>
    </location>
</feature>
<dbReference type="AlphaFoldDB" id="A0A2X4R334"/>
<proteinExistence type="predicted"/>
<evidence type="ECO:0000313" key="3">
    <source>
        <dbReference type="EMBL" id="SQH96241.1"/>
    </source>
</evidence>
<reference evidence="3 4" key="1">
    <citation type="submission" date="2018-06" db="EMBL/GenBank/DDBJ databases">
        <authorList>
            <consortium name="Pathogen Informatics"/>
            <person name="Doyle S."/>
        </authorList>
    </citation>
    <scope>NUCLEOTIDE SEQUENCE [LARGE SCALE GENOMIC DNA]</scope>
    <source>
        <strain evidence="3 4">NCTC10839</strain>
    </source>
</reference>
<evidence type="ECO:0000256" key="1">
    <source>
        <dbReference type="SAM" id="SignalP"/>
    </source>
</evidence>
<feature type="signal peptide" evidence="1">
    <location>
        <begin position="1"/>
        <end position="18"/>
    </location>
</feature>
<evidence type="ECO:0000259" key="2">
    <source>
        <dbReference type="Pfam" id="PF14415"/>
    </source>
</evidence>
<name>A0A2X4R334_HAEHA</name>
<organism evidence="3 4">
    <name type="scientific">Haemophilus haemolyticus</name>
    <dbReference type="NCBI Taxonomy" id="726"/>
    <lineage>
        <taxon>Bacteria</taxon>
        <taxon>Pseudomonadati</taxon>
        <taxon>Pseudomonadota</taxon>
        <taxon>Gammaproteobacteria</taxon>
        <taxon>Pasteurellales</taxon>
        <taxon>Pasteurellaceae</taxon>
        <taxon>Haemophilus</taxon>
    </lineage>
</organism>
<dbReference type="KEGG" id="hhz:NCTC10839_00075"/>
<dbReference type="RefSeq" id="WP_111695916.1">
    <property type="nucleotide sequence ID" value="NZ_AP024093.1"/>
</dbReference>
<evidence type="ECO:0000313" key="4">
    <source>
        <dbReference type="Proteomes" id="UP000248808"/>
    </source>
</evidence>
<dbReference type="GeneID" id="56956672"/>
<keyword evidence="1" id="KW-0732">Signal</keyword>
<dbReference type="Gene3D" id="2.60.40.3680">
    <property type="match status" value="2"/>
</dbReference>
<feature type="domain" description="DUF4424" evidence="2">
    <location>
        <begin position="18"/>
        <end position="324"/>
    </location>
</feature>
<gene>
    <name evidence="3" type="ORF">NCTC10839_00075</name>
</gene>
<protein>
    <recommendedName>
        <fullName evidence="2">DUF4424 domain-containing protein</fullName>
    </recommendedName>
</protein>
<dbReference type="InterPro" id="IPR025538">
    <property type="entry name" value="DUF4424"/>
</dbReference>
<dbReference type="Pfam" id="PF14415">
    <property type="entry name" value="DUF4424"/>
    <property type="match status" value="1"/>
</dbReference>
<dbReference type="EMBL" id="LS483458">
    <property type="protein sequence ID" value="SQH96241.1"/>
    <property type="molecule type" value="Genomic_DNA"/>
</dbReference>
<accession>A0A2X4R334</accession>
<dbReference type="Proteomes" id="UP000248808">
    <property type="component" value="Chromosome 1"/>
</dbReference>